<dbReference type="InterPro" id="IPR001709">
    <property type="entry name" value="Flavoprot_Pyr_Nucl_cyt_Rdtase"/>
</dbReference>
<keyword evidence="2" id="KW-0285">Flavoprotein</keyword>
<dbReference type="InterPro" id="IPR006058">
    <property type="entry name" value="2Fe2S_fd_BS"/>
</dbReference>
<organism evidence="11 12">
    <name type="scientific">Dokdonia sinensis</name>
    <dbReference type="NCBI Taxonomy" id="2479847"/>
    <lineage>
        <taxon>Bacteria</taxon>
        <taxon>Pseudomonadati</taxon>
        <taxon>Bacteroidota</taxon>
        <taxon>Flavobacteriia</taxon>
        <taxon>Flavobacteriales</taxon>
        <taxon>Flavobacteriaceae</taxon>
        <taxon>Dokdonia</taxon>
    </lineage>
</organism>
<dbReference type="Pfam" id="PF00111">
    <property type="entry name" value="Fer2"/>
    <property type="match status" value="1"/>
</dbReference>
<evidence type="ECO:0000256" key="1">
    <source>
        <dbReference type="ARBA" id="ARBA00001974"/>
    </source>
</evidence>
<dbReference type="InterPro" id="IPR012675">
    <property type="entry name" value="Beta-grasp_dom_sf"/>
</dbReference>
<sequence length="353" mass="38864">MAQFHSLKIQTITRETDKAVSIAFGIPDNLKDTFAFKAGQYITLKTRINGEEIRRAYSLCSTPQSGLLKVSVKEVEDGTFSKYANRDLKEGDTMEVHPPEGKFIFDDAAFAKADTTTFAAFAAGSGITPVLSIIKTALAQLPNSKFVLVYGNKTPDDTIFRDELLALKEQYKGRFSIEFIYSQSREDGAHFGRIMKSTVNFVVKNKYAEHNFGAYYLCGPEPMIKEVSKVLKENGASDDKIHFELFTPSEDAGSVEAVLDGQTAIKVIVDDEEFEFTMKQEDLILDAALDQDIDAPHSCQGGICSSCIARITEGTAEMAKNQILTDSEVAEGLILTCQAHPTSAKVVVNYDEV</sequence>
<dbReference type="SUPFAM" id="SSF52343">
    <property type="entry name" value="Ferredoxin reductase-like, C-terminal NADP-linked domain"/>
    <property type="match status" value="1"/>
</dbReference>
<dbReference type="SUPFAM" id="SSF54292">
    <property type="entry name" value="2Fe-2S ferredoxin-like"/>
    <property type="match status" value="1"/>
</dbReference>
<dbReference type="GO" id="GO:0051537">
    <property type="term" value="F:2 iron, 2 sulfur cluster binding"/>
    <property type="evidence" value="ECO:0007669"/>
    <property type="project" value="UniProtKB-KW"/>
</dbReference>
<evidence type="ECO:0000313" key="11">
    <source>
        <dbReference type="EMBL" id="RMB57978.1"/>
    </source>
</evidence>
<dbReference type="Pfam" id="PF00970">
    <property type="entry name" value="FAD_binding_6"/>
    <property type="match status" value="1"/>
</dbReference>
<dbReference type="AlphaFoldDB" id="A0A3M0G008"/>
<dbReference type="InterPro" id="IPR001041">
    <property type="entry name" value="2Fe-2S_ferredoxin-type"/>
</dbReference>
<dbReference type="InterPro" id="IPR050415">
    <property type="entry name" value="MRET"/>
</dbReference>
<dbReference type="CDD" id="cd06214">
    <property type="entry name" value="PA_degradation_oxidoreductase_like"/>
    <property type="match status" value="1"/>
</dbReference>
<dbReference type="InterPro" id="IPR036010">
    <property type="entry name" value="2Fe-2S_ferredoxin-like_sf"/>
</dbReference>
<dbReference type="InterPro" id="IPR001433">
    <property type="entry name" value="OxRdtase_FAD/NAD-bd"/>
</dbReference>
<dbReference type="GO" id="GO:0050660">
    <property type="term" value="F:flavin adenine dinucleotide binding"/>
    <property type="evidence" value="ECO:0007669"/>
    <property type="project" value="TreeGrafter"/>
</dbReference>
<dbReference type="OrthoDB" id="9789468at2"/>
<keyword evidence="4" id="KW-0479">Metal-binding</keyword>
<evidence type="ECO:0000259" key="10">
    <source>
        <dbReference type="PROSITE" id="PS51384"/>
    </source>
</evidence>
<dbReference type="PROSITE" id="PS51384">
    <property type="entry name" value="FAD_FR"/>
    <property type="match status" value="1"/>
</dbReference>
<evidence type="ECO:0000256" key="5">
    <source>
        <dbReference type="ARBA" id="ARBA00022827"/>
    </source>
</evidence>
<dbReference type="SUPFAM" id="SSF63380">
    <property type="entry name" value="Riboflavin synthase domain-like"/>
    <property type="match status" value="1"/>
</dbReference>
<dbReference type="PROSITE" id="PS00197">
    <property type="entry name" value="2FE2S_FER_1"/>
    <property type="match status" value="1"/>
</dbReference>
<keyword evidence="5" id="KW-0274">FAD</keyword>
<evidence type="ECO:0000313" key="12">
    <source>
        <dbReference type="Proteomes" id="UP000281985"/>
    </source>
</evidence>
<dbReference type="InterPro" id="IPR039261">
    <property type="entry name" value="FNR_nucleotide-bd"/>
</dbReference>
<keyword evidence="7" id="KW-0408">Iron</keyword>
<dbReference type="InterPro" id="IPR017938">
    <property type="entry name" value="Riboflavin_synthase-like_b-brl"/>
</dbReference>
<dbReference type="Gene3D" id="2.40.30.10">
    <property type="entry name" value="Translation factors"/>
    <property type="match status" value="1"/>
</dbReference>
<dbReference type="InterPro" id="IPR008333">
    <property type="entry name" value="Cbr1-like_FAD-bd_dom"/>
</dbReference>
<name>A0A3M0G008_9FLAO</name>
<proteinExistence type="predicted"/>
<dbReference type="PANTHER" id="PTHR47354:SF8">
    <property type="entry name" value="1,2-PHENYLACETYL-COA EPOXIDASE, SUBUNIT E"/>
    <property type="match status" value="1"/>
</dbReference>
<dbReference type="PRINTS" id="PR00371">
    <property type="entry name" value="FPNCR"/>
</dbReference>
<reference evidence="11 12" key="1">
    <citation type="submission" date="2018-10" db="EMBL/GenBank/DDBJ databases">
        <title>Dokdonia luteus sp. nov., isolated from sea water.</title>
        <authorList>
            <person name="Zhou L.Y."/>
            <person name="Du Z.J."/>
        </authorList>
    </citation>
    <scope>NUCLEOTIDE SEQUENCE [LARGE SCALE GENOMIC DNA]</scope>
    <source>
        <strain evidence="11 12">SH27</strain>
    </source>
</reference>
<dbReference type="Pfam" id="PF00175">
    <property type="entry name" value="NAD_binding_1"/>
    <property type="match status" value="1"/>
</dbReference>
<evidence type="ECO:0000256" key="4">
    <source>
        <dbReference type="ARBA" id="ARBA00022723"/>
    </source>
</evidence>
<accession>A0A3M0G008</accession>
<dbReference type="PANTHER" id="PTHR47354">
    <property type="entry name" value="NADH OXIDOREDUCTASE HCR"/>
    <property type="match status" value="1"/>
</dbReference>
<evidence type="ECO:0000259" key="9">
    <source>
        <dbReference type="PROSITE" id="PS51085"/>
    </source>
</evidence>
<comment type="caution">
    <text evidence="11">The sequence shown here is derived from an EMBL/GenBank/DDBJ whole genome shotgun (WGS) entry which is preliminary data.</text>
</comment>
<evidence type="ECO:0000256" key="2">
    <source>
        <dbReference type="ARBA" id="ARBA00022630"/>
    </source>
</evidence>
<evidence type="ECO:0000256" key="6">
    <source>
        <dbReference type="ARBA" id="ARBA00023002"/>
    </source>
</evidence>
<dbReference type="InterPro" id="IPR017927">
    <property type="entry name" value="FAD-bd_FR_type"/>
</dbReference>
<keyword evidence="12" id="KW-1185">Reference proteome</keyword>
<dbReference type="RefSeq" id="WP_121917581.1">
    <property type="nucleotide sequence ID" value="NZ_REFV01000009.1"/>
</dbReference>
<feature type="domain" description="2Fe-2S ferredoxin-type" evidence="9">
    <location>
        <begin position="263"/>
        <end position="353"/>
    </location>
</feature>
<keyword evidence="3" id="KW-0001">2Fe-2S</keyword>
<dbReference type="EMBL" id="REFV01000009">
    <property type="protein sequence ID" value="RMB57978.1"/>
    <property type="molecule type" value="Genomic_DNA"/>
</dbReference>
<comment type="cofactor">
    <cofactor evidence="1">
        <name>FAD</name>
        <dbReference type="ChEBI" id="CHEBI:57692"/>
    </cofactor>
</comment>
<evidence type="ECO:0000256" key="7">
    <source>
        <dbReference type="ARBA" id="ARBA00023004"/>
    </source>
</evidence>
<feature type="domain" description="FAD-binding FR-type" evidence="10">
    <location>
        <begin position="2"/>
        <end position="106"/>
    </location>
</feature>
<dbReference type="PRINTS" id="PR00406">
    <property type="entry name" value="CYTB5RDTASE"/>
</dbReference>
<evidence type="ECO:0000256" key="8">
    <source>
        <dbReference type="ARBA" id="ARBA00023014"/>
    </source>
</evidence>
<evidence type="ECO:0000256" key="3">
    <source>
        <dbReference type="ARBA" id="ARBA00022714"/>
    </source>
</evidence>
<keyword evidence="6" id="KW-0560">Oxidoreductase</keyword>
<dbReference type="GO" id="GO:0016491">
    <property type="term" value="F:oxidoreductase activity"/>
    <property type="evidence" value="ECO:0007669"/>
    <property type="project" value="UniProtKB-KW"/>
</dbReference>
<gene>
    <name evidence="11" type="ORF">EAX61_10140</name>
</gene>
<dbReference type="Proteomes" id="UP000281985">
    <property type="component" value="Unassembled WGS sequence"/>
</dbReference>
<dbReference type="Gene3D" id="3.10.20.30">
    <property type="match status" value="1"/>
</dbReference>
<dbReference type="PROSITE" id="PS51085">
    <property type="entry name" value="2FE2S_FER_2"/>
    <property type="match status" value="1"/>
</dbReference>
<dbReference type="GO" id="GO:0046872">
    <property type="term" value="F:metal ion binding"/>
    <property type="evidence" value="ECO:0007669"/>
    <property type="project" value="UniProtKB-KW"/>
</dbReference>
<dbReference type="CDD" id="cd00207">
    <property type="entry name" value="fer2"/>
    <property type="match status" value="1"/>
</dbReference>
<keyword evidence="8" id="KW-0411">Iron-sulfur</keyword>
<dbReference type="Gene3D" id="3.40.50.80">
    <property type="entry name" value="Nucleotide-binding domain of ferredoxin-NADP reductase (FNR) module"/>
    <property type="match status" value="1"/>
</dbReference>
<protein>
    <submittedName>
        <fullName evidence="11">Ferredoxin--NADP reductase</fullName>
    </submittedName>
</protein>